<dbReference type="PANTHER" id="PTHR12121:SF36">
    <property type="entry name" value="ENDONUCLEASE_EXONUCLEASE_PHOSPHATASE DOMAIN-CONTAINING PROTEIN"/>
    <property type="match status" value="1"/>
</dbReference>
<dbReference type="GO" id="GO:0000175">
    <property type="term" value="F:3'-5'-RNA exonuclease activity"/>
    <property type="evidence" value="ECO:0007669"/>
    <property type="project" value="TreeGrafter"/>
</dbReference>
<evidence type="ECO:0000313" key="3">
    <source>
        <dbReference type="Proteomes" id="UP000294682"/>
    </source>
</evidence>
<accession>A0A9X8UJQ1</accession>
<dbReference type="PANTHER" id="PTHR12121">
    <property type="entry name" value="CARBON CATABOLITE REPRESSOR PROTEIN 4"/>
    <property type="match status" value="1"/>
</dbReference>
<dbReference type="InterPro" id="IPR050410">
    <property type="entry name" value="CCR4/nocturin_mRNA_transcr"/>
</dbReference>
<dbReference type="Proteomes" id="UP000294682">
    <property type="component" value="Unassembled WGS sequence"/>
</dbReference>
<dbReference type="EMBL" id="SLUK01000004">
    <property type="protein sequence ID" value="TCL43713.1"/>
    <property type="molecule type" value="Genomic_DNA"/>
</dbReference>
<feature type="domain" description="Endonuclease/exonuclease/phosphatase" evidence="1">
    <location>
        <begin position="33"/>
        <end position="283"/>
    </location>
</feature>
<keyword evidence="3" id="KW-1185">Reference proteome</keyword>
<dbReference type="Gene3D" id="3.60.10.10">
    <property type="entry name" value="Endonuclease/exonuclease/phosphatase"/>
    <property type="match status" value="1"/>
</dbReference>
<keyword evidence="2" id="KW-0255">Endonuclease</keyword>
<organism evidence="2 3">
    <name type="scientific">Harryflintia acetispora</name>
    <dbReference type="NCBI Taxonomy" id="1849041"/>
    <lineage>
        <taxon>Bacteria</taxon>
        <taxon>Bacillati</taxon>
        <taxon>Bacillota</taxon>
        <taxon>Clostridia</taxon>
        <taxon>Eubacteriales</taxon>
        <taxon>Oscillospiraceae</taxon>
        <taxon>Harryflintia</taxon>
    </lineage>
</organism>
<dbReference type="InterPro" id="IPR036691">
    <property type="entry name" value="Endo/exonu/phosph_ase_sf"/>
</dbReference>
<dbReference type="InterPro" id="IPR005135">
    <property type="entry name" value="Endo/exonuclease/phosphatase"/>
</dbReference>
<dbReference type="SUPFAM" id="SSF56219">
    <property type="entry name" value="DNase I-like"/>
    <property type="match status" value="1"/>
</dbReference>
<reference evidence="2 3" key="1">
    <citation type="submission" date="2019-03" db="EMBL/GenBank/DDBJ databases">
        <title>Genomic Encyclopedia of Type Strains, Phase IV (KMG-IV): sequencing the most valuable type-strain genomes for metagenomic binning, comparative biology and taxonomic classification.</title>
        <authorList>
            <person name="Goeker M."/>
        </authorList>
    </citation>
    <scope>NUCLEOTIDE SEQUENCE [LARGE SCALE GENOMIC DNA]</scope>
    <source>
        <strain evidence="2 3">DSM 100433</strain>
    </source>
</reference>
<evidence type="ECO:0000313" key="2">
    <source>
        <dbReference type="EMBL" id="TCL43713.1"/>
    </source>
</evidence>
<evidence type="ECO:0000259" key="1">
    <source>
        <dbReference type="Pfam" id="PF03372"/>
    </source>
</evidence>
<protein>
    <submittedName>
        <fullName evidence="2">Endonuclease/exonuclease/phosphatase family metal-dependent hydrolase</fullName>
    </submittedName>
</protein>
<comment type="caution">
    <text evidence="2">The sequence shown here is derived from an EMBL/GenBank/DDBJ whole genome shotgun (WGS) entry which is preliminary data.</text>
</comment>
<keyword evidence="2" id="KW-0540">Nuclease</keyword>
<dbReference type="AlphaFoldDB" id="A0A9X8UJQ1"/>
<gene>
    <name evidence="2" type="ORF">EDD78_10447</name>
</gene>
<dbReference type="Pfam" id="PF03372">
    <property type="entry name" value="Exo_endo_phos"/>
    <property type="match status" value="1"/>
</dbReference>
<sequence length="296" mass="34129">MHSRCGSCPPVKNEVEVCVMSYSLAENDIIRVASFNLRRDFGPRRKYPWEVRRSIAADIIRDSGAAIIGVQEVLPQMRQDIRNLLTDYSIFGVGRMMGKKPKNDEHADIILKNDDVEVTWYKTFWLSKKPDTVSRAYFAMFPRICTVAVVKLKKSGRRIRVFNTHFDHVCWMARTLGVRMILDYINQTNLDDPLPTIVMGDFNAHPNSTAVKIIREQMHEYRNVHLKDVYGVLDSVFNTYHGSKGKIKPRSSPIDYIFVSDEFEVVDVNIDTQSRDGVYPSDHYPVMATLRFKDMA</sequence>
<dbReference type="CDD" id="cd09083">
    <property type="entry name" value="EEP-1"/>
    <property type="match status" value="1"/>
</dbReference>
<proteinExistence type="predicted"/>
<dbReference type="GO" id="GO:0004519">
    <property type="term" value="F:endonuclease activity"/>
    <property type="evidence" value="ECO:0007669"/>
    <property type="project" value="UniProtKB-KW"/>
</dbReference>
<name>A0A9X8UJQ1_9FIRM</name>
<keyword evidence="2" id="KW-0378">Hydrolase</keyword>